<dbReference type="PANTHER" id="PTHR37826">
    <property type="entry name" value="FLOTILLIN BAND_7_5 DOMAIN PROTEIN"/>
    <property type="match status" value="1"/>
</dbReference>
<sequence length="351" mass="38909">MMSPCDGCGAGVEFAPGTTLLRCPYCGHEQRIDPAERTIAEHSYDAFLAKPRVVALAPNRLVCPGCQARTESDAISKLCQFCGGPLIADVGSGDQIAPEAVLPFALDRAGARDALRSWVRTRWFAPNRLKKVTEAESMKSTYLPHWTFDAHTVSDYTGQRGEHYWESESYTDSEGKSRTRRVRKTRWYPASGTVARGFDDVLVPATTHATKERLGKLEPWPLERATAFDTRFVTGHHSLRYDIEPQAGLELAKQEMAEVIEQDVRHDIGGDVQRVHSVTTDYSSRYFKLLLLPVWIGCYLFGGTTYQVLINGMSGEVDGDRPYSALKIAFAVLAALAVIGTGAWLYLRSQG</sequence>
<keyword evidence="3" id="KW-1185">Reference proteome</keyword>
<protein>
    <submittedName>
        <fullName evidence="2">Zn finger protein HypA/HybF involved in hydrogenase expression</fullName>
    </submittedName>
</protein>
<gene>
    <name evidence="2" type="ORF">HNR30_003977</name>
</gene>
<dbReference type="PANTHER" id="PTHR37826:SF3">
    <property type="entry name" value="J DOMAIN-CONTAINING PROTEIN"/>
    <property type="match status" value="1"/>
</dbReference>
<evidence type="ECO:0000256" key="1">
    <source>
        <dbReference type="SAM" id="Phobius"/>
    </source>
</evidence>
<comment type="caution">
    <text evidence="2">The sequence shown here is derived from an EMBL/GenBank/DDBJ whole genome shotgun (WGS) entry which is preliminary data.</text>
</comment>
<dbReference type="EMBL" id="JACDUR010000004">
    <property type="protein sequence ID" value="MBA2892623.1"/>
    <property type="molecule type" value="Genomic_DNA"/>
</dbReference>
<dbReference type="Proteomes" id="UP000530928">
    <property type="component" value="Unassembled WGS sequence"/>
</dbReference>
<keyword evidence="1" id="KW-0472">Membrane</keyword>
<feature type="transmembrane region" description="Helical" evidence="1">
    <location>
        <begin position="289"/>
        <end position="308"/>
    </location>
</feature>
<keyword evidence="1" id="KW-1133">Transmembrane helix</keyword>
<dbReference type="AlphaFoldDB" id="A0A7W0CK50"/>
<organism evidence="2 3">
    <name type="scientific">Nonomuraea soli</name>
    <dbReference type="NCBI Taxonomy" id="1032476"/>
    <lineage>
        <taxon>Bacteria</taxon>
        <taxon>Bacillati</taxon>
        <taxon>Actinomycetota</taxon>
        <taxon>Actinomycetes</taxon>
        <taxon>Streptosporangiales</taxon>
        <taxon>Streptosporangiaceae</taxon>
        <taxon>Nonomuraea</taxon>
    </lineage>
</organism>
<reference evidence="2 3" key="1">
    <citation type="submission" date="2020-07" db="EMBL/GenBank/DDBJ databases">
        <title>Genomic Encyclopedia of Type Strains, Phase IV (KMG-IV): sequencing the most valuable type-strain genomes for metagenomic binning, comparative biology and taxonomic classification.</title>
        <authorList>
            <person name="Goeker M."/>
        </authorList>
    </citation>
    <scope>NUCLEOTIDE SEQUENCE [LARGE SCALE GENOMIC DNA]</scope>
    <source>
        <strain evidence="2 3">DSM 45533</strain>
    </source>
</reference>
<feature type="transmembrane region" description="Helical" evidence="1">
    <location>
        <begin position="328"/>
        <end position="347"/>
    </location>
</feature>
<name>A0A7W0CK50_9ACTN</name>
<evidence type="ECO:0000313" key="3">
    <source>
        <dbReference type="Proteomes" id="UP000530928"/>
    </source>
</evidence>
<keyword evidence="1" id="KW-0812">Transmembrane</keyword>
<evidence type="ECO:0000313" key="2">
    <source>
        <dbReference type="EMBL" id="MBA2892623.1"/>
    </source>
</evidence>
<accession>A0A7W0CK50</accession>
<dbReference type="RefSeq" id="WP_220133780.1">
    <property type="nucleotide sequence ID" value="NZ_BAABAM010000003.1"/>
</dbReference>
<proteinExistence type="predicted"/>